<dbReference type="SMR" id="A0A8T3BX52"/>
<dbReference type="OrthoDB" id="1930341at2759"/>
<dbReference type="PANTHER" id="PTHR33924:SF5">
    <property type="entry name" value="CATION-TRANSPORTING ATPASE"/>
    <property type="match status" value="1"/>
</dbReference>
<feature type="compositionally biased region" description="Polar residues" evidence="1">
    <location>
        <begin position="651"/>
        <end position="661"/>
    </location>
</feature>
<dbReference type="EMBL" id="JAGYWB010000006">
    <property type="protein sequence ID" value="KAI0520004.1"/>
    <property type="molecule type" value="Genomic_DNA"/>
</dbReference>
<evidence type="ECO:0000313" key="3">
    <source>
        <dbReference type="Proteomes" id="UP000829196"/>
    </source>
</evidence>
<sequence>MIEVVAIESSSHECNVSHGVVIVDPSSNEFNVAQGVFGITLMNVSDNELCVVNMVVVNINSSELDLTVASPVMHVALVMSVSFVGLGVNESLVDVSIALLFANALYAHVWFSSLLLGGLDVRNHVVNTELLHVFYLNAGGLILGQKAIDITNVNLPPYVVIFNVENSNLVGLNGAINDSMEGYVGQILKVICDSTGDHNIAIDGNCLAMSTHIVGVLFDDILNPNEKTSFCGFNHVDLNGSSTAQLGVDSNAKGVVHSDWIRCGNSLAPDNVGEDFHKPKDDSMELYGLDVIHIVDDGFFKKISFFLFLLFPLIRSEARSGGIGLWMGRRQRRQSILPPPFVALDFHFRRALFREFRMERRTRSREVDLEETNESVKRAKLCDLETVMRSEEGIGSSSPNPIEKGTGELENFSEEEDSSQITKATDLKLSNHPLDIPMNNSSLETDAAVLSLGHAINLQSSIVTISELESENMKDSSKVSMPTKGEMKSVSQATDLPKLGVDLNNPFYPYKKLGQVRATDASECGSSTGPMENNESMRIWNEMKQNGFVSLKEIAAIPKPRGRQPRRRKSEETKKKTDTVKGEVANKCINVGAPSGLLSGLNPGIIKHVRNSKQVNSIIEAMLQSEKLENQELQKHRPLEQTRSGGRGVNVGSNEHSNSSVADQLDLSLNKTFNPACFGSRVQSSESDMPDEKFNNDSINASLYNSEFDDAALTLKLSSGVISTEHASSTEIIDFSINQENTSLSFKAASVASQWLGLIQQDIKGRLAALRRSKKRVKNAIQIELPCLLTRDLAPKLENESMLLHSSLLECPRKETLDMHMARWKNLFGQMEKSLLEEGKHLEKWLRQVEELQSQCDKGLKYVSANGLSNLDSIEDVSVWKNKESWEGECAVRAAAASIYSTSNLIMTAR</sequence>
<feature type="region of interest" description="Disordered" evidence="1">
    <location>
        <begin position="635"/>
        <end position="661"/>
    </location>
</feature>
<gene>
    <name evidence="2" type="ORF">KFK09_007469</name>
</gene>
<protein>
    <submittedName>
        <fullName evidence="2">Uncharacterized protein</fullName>
    </submittedName>
</protein>
<name>A0A8T3BX52_DENNO</name>
<evidence type="ECO:0000256" key="1">
    <source>
        <dbReference type="SAM" id="MobiDB-lite"/>
    </source>
</evidence>
<comment type="caution">
    <text evidence="2">The sequence shown here is derived from an EMBL/GenBank/DDBJ whole genome shotgun (WGS) entry which is preliminary data.</text>
</comment>
<keyword evidence="3" id="KW-1185">Reference proteome</keyword>
<accession>A0A8T3BX52</accession>
<proteinExistence type="predicted"/>
<feature type="region of interest" description="Disordered" evidence="1">
    <location>
        <begin position="558"/>
        <end position="579"/>
    </location>
</feature>
<evidence type="ECO:0000313" key="2">
    <source>
        <dbReference type="EMBL" id="KAI0520004.1"/>
    </source>
</evidence>
<dbReference type="Proteomes" id="UP000829196">
    <property type="component" value="Unassembled WGS sequence"/>
</dbReference>
<dbReference type="AlphaFoldDB" id="A0A8T3BX52"/>
<reference evidence="2" key="1">
    <citation type="journal article" date="2022" name="Front. Genet.">
        <title>Chromosome-Scale Assembly of the Dendrobium nobile Genome Provides Insights Into the Molecular Mechanism of the Biosynthesis of the Medicinal Active Ingredient of Dendrobium.</title>
        <authorList>
            <person name="Xu Q."/>
            <person name="Niu S.-C."/>
            <person name="Li K.-L."/>
            <person name="Zheng P.-J."/>
            <person name="Zhang X.-J."/>
            <person name="Jia Y."/>
            <person name="Liu Y."/>
            <person name="Niu Y.-X."/>
            <person name="Yu L.-H."/>
            <person name="Chen D.-F."/>
            <person name="Zhang G.-Q."/>
        </authorList>
    </citation>
    <scope>NUCLEOTIDE SEQUENCE</scope>
    <source>
        <tissue evidence="2">Leaf</tissue>
    </source>
</reference>
<organism evidence="2 3">
    <name type="scientific">Dendrobium nobile</name>
    <name type="common">Orchid</name>
    <dbReference type="NCBI Taxonomy" id="94219"/>
    <lineage>
        <taxon>Eukaryota</taxon>
        <taxon>Viridiplantae</taxon>
        <taxon>Streptophyta</taxon>
        <taxon>Embryophyta</taxon>
        <taxon>Tracheophyta</taxon>
        <taxon>Spermatophyta</taxon>
        <taxon>Magnoliopsida</taxon>
        <taxon>Liliopsida</taxon>
        <taxon>Asparagales</taxon>
        <taxon>Orchidaceae</taxon>
        <taxon>Epidendroideae</taxon>
        <taxon>Malaxideae</taxon>
        <taxon>Dendrobiinae</taxon>
        <taxon>Dendrobium</taxon>
    </lineage>
</organism>
<feature type="compositionally biased region" description="Basic and acidic residues" evidence="1">
    <location>
        <begin position="569"/>
        <end position="579"/>
    </location>
</feature>
<dbReference type="PANTHER" id="PTHR33924">
    <property type="entry name" value="CATION-TRANSPORTING ATPASE"/>
    <property type="match status" value="1"/>
</dbReference>